<dbReference type="AlphaFoldDB" id="A0AAV4CU94"/>
<comment type="caution">
    <text evidence="1">The sequence shown here is derived from an EMBL/GenBank/DDBJ whole genome shotgun (WGS) entry which is preliminary data.</text>
</comment>
<keyword evidence="2" id="KW-1185">Reference proteome</keyword>
<organism evidence="1 2">
    <name type="scientific">Plakobranchus ocellatus</name>
    <dbReference type="NCBI Taxonomy" id="259542"/>
    <lineage>
        <taxon>Eukaryota</taxon>
        <taxon>Metazoa</taxon>
        <taxon>Spiralia</taxon>
        <taxon>Lophotrochozoa</taxon>
        <taxon>Mollusca</taxon>
        <taxon>Gastropoda</taxon>
        <taxon>Heterobranchia</taxon>
        <taxon>Euthyneura</taxon>
        <taxon>Panpulmonata</taxon>
        <taxon>Sacoglossa</taxon>
        <taxon>Placobranchoidea</taxon>
        <taxon>Plakobranchidae</taxon>
        <taxon>Plakobranchus</taxon>
    </lineage>
</organism>
<protein>
    <submittedName>
        <fullName evidence="1">Uncharacterized protein</fullName>
    </submittedName>
</protein>
<dbReference type="Proteomes" id="UP000735302">
    <property type="component" value="Unassembled WGS sequence"/>
</dbReference>
<evidence type="ECO:0000313" key="2">
    <source>
        <dbReference type="Proteomes" id="UP000735302"/>
    </source>
</evidence>
<evidence type="ECO:0000313" key="1">
    <source>
        <dbReference type="EMBL" id="GFO35488.1"/>
    </source>
</evidence>
<sequence>MSDKKCRFLQNSDSPCDRWSIMEGAGEKVEIVINNTSLLRMYGECGADDRQEEHGSACAYSLTCHRNYGMKKDT</sequence>
<proteinExistence type="predicted"/>
<reference evidence="1 2" key="1">
    <citation type="journal article" date="2021" name="Elife">
        <title>Chloroplast acquisition without the gene transfer in kleptoplastic sea slugs, Plakobranchus ocellatus.</title>
        <authorList>
            <person name="Maeda T."/>
            <person name="Takahashi S."/>
            <person name="Yoshida T."/>
            <person name="Shimamura S."/>
            <person name="Takaki Y."/>
            <person name="Nagai Y."/>
            <person name="Toyoda A."/>
            <person name="Suzuki Y."/>
            <person name="Arimoto A."/>
            <person name="Ishii H."/>
            <person name="Satoh N."/>
            <person name="Nishiyama T."/>
            <person name="Hasebe M."/>
            <person name="Maruyama T."/>
            <person name="Minagawa J."/>
            <person name="Obokata J."/>
            <person name="Shigenobu S."/>
        </authorList>
    </citation>
    <scope>NUCLEOTIDE SEQUENCE [LARGE SCALE GENOMIC DNA]</scope>
</reference>
<name>A0AAV4CU94_9GAST</name>
<dbReference type="EMBL" id="BLXT01006999">
    <property type="protein sequence ID" value="GFO35488.1"/>
    <property type="molecule type" value="Genomic_DNA"/>
</dbReference>
<gene>
    <name evidence="1" type="ORF">PoB_006199300</name>
</gene>
<accession>A0AAV4CU94</accession>